<dbReference type="OrthoDB" id="392265at2759"/>
<dbReference type="AlphaFoldDB" id="A0A0J9TBX7"/>
<proteinExistence type="predicted"/>
<evidence type="ECO:0000313" key="2">
    <source>
        <dbReference type="EMBL" id="KMZ92506.1"/>
    </source>
</evidence>
<reference evidence="2 3" key="1">
    <citation type="submission" date="2011-08" db="EMBL/GenBank/DDBJ databases">
        <title>The Genome Sequence of Plasmodium vivax Mauritania I.</title>
        <authorList>
            <consortium name="The Broad Institute Genome Sequencing Platform"/>
            <consortium name="The Broad Institute Genome Sequencing Center for Infectious Disease"/>
            <person name="Neafsey D."/>
            <person name="Carlton J."/>
            <person name="Barnwell J."/>
            <person name="Collins W."/>
            <person name="Escalante A."/>
            <person name="Mullikin J."/>
            <person name="Saul A."/>
            <person name="Guigo R."/>
            <person name="Camara F."/>
            <person name="Young S.K."/>
            <person name="Zeng Q."/>
            <person name="Gargeya S."/>
            <person name="Fitzgerald M."/>
            <person name="Haas B."/>
            <person name="Abouelleil A."/>
            <person name="Alvarado L."/>
            <person name="Arachchi H.M."/>
            <person name="Berlin A."/>
            <person name="Brown A."/>
            <person name="Chapman S.B."/>
            <person name="Chen Z."/>
            <person name="Dunbar C."/>
            <person name="Freedman E."/>
            <person name="Gearin G."/>
            <person name="Gellesch M."/>
            <person name="Goldberg J."/>
            <person name="Griggs A."/>
            <person name="Gujja S."/>
            <person name="Heiman D."/>
            <person name="Howarth C."/>
            <person name="Larson L."/>
            <person name="Lui A."/>
            <person name="MacDonald P.J.P."/>
            <person name="Montmayeur A."/>
            <person name="Murphy C."/>
            <person name="Neiman D."/>
            <person name="Pearson M."/>
            <person name="Priest M."/>
            <person name="Roberts A."/>
            <person name="Saif S."/>
            <person name="Shea T."/>
            <person name="Shenoy N."/>
            <person name="Sisk P."/>
            <person name="Stolte C."/>
            <person name="Sykes S."/>
            <person name="Wortman J."/>
            <person name="Nusbaum C."/>
            <person name="Birren B."/>
        </authorList>
    </citation>
    <scope>NUCLEOTIDE SEQUENCE [LARGE SCALE GENOMIC DNA]</scope>
    <source>
        <strain evidence="2 3">Mauritania I</strain>
    </source>
</reference>
<feature type="region of interest" description="Disordered" evidence="1">
    <location>
        <begin position="1"/>
        <end position="38"/>
    </location>
</feature>
<organism evidence="2 3">
    <name type="scientific">Plasmodium vivax Mauritania I</name>
    <dbReference type="NCBI Taxonomy" id="1035515"/>
    <lineage>
        <taxon>Eukaryota</taxon>
        <taxon>Sar</taxon>
        <taxon>Alveolata</taxon>
        <taxon>Apicomplexa</taxon>
        <taxon>Aconoidasida</taxon>
        <taxon>Haemosporida</taxon>
        <taxon>Plasmodiidae</taxon>
        <taxon>Plasmodium</taxon>
        <taxon>Plasmodium (Plasmodium)</taxon>
    </lineage>
</organism>
<dbReference type="GO" id="GO:0000390">
    <property type="term" value="P:spliceosomal complex disassembly"/>
    <property type="evidence" value="ECO:0007669"/>
    <property type="project" value="InterPro"/>
</dbReference>
<name>A0A0J9TBX7_PLAVI</name>
<dbReference type="GO" id="GO:0071008">
    <property type="term" value="C:U2-type post-mRNA release spliceosomal complex"/>
    <property type="evidence" value="ECO:0007669"/>
    <property type="project" value="TreeGrafter"/>
</dbReference>
<dbReference type="PANTHER" id="PTHR23329:SF1">
    <property type="entry name" value="TUFTELIN-INTERACTING PROTEIN 11"/>
    <property type="match status" value="1"/>
</dbReference>
<gene>
    <name evidence="2" type="ORF">PVMG_01094</name>
</gene>
<feature type="compositionally biased region" description="Basic residues" evidence="1">
    <location>
        <begin position="12"/>
        <end position="29"/>
    </location>
</feature>
<evidence type="ECO:0008006" key="4">
    <source>
        <dbReference type="Google" id="ProtNLM"/>
    </source>
</evidence>
<feature type="region of interest" description="Disordered" evidence="1">
    <location>
        <begin position="574"/>
        <end position="646"/>
    </location>
</feature>
<evidence type="ECO:0000256" key="1">
    <source>
        <dbReference type="SAM" id="MobiDB-lite"/>
    </source>
</evidence>
<dbReference type="EMBL" id="KQ235063">
    <property type="protein sequence ID" value="KMZ92506.1"/>
    <property type="molecule type" value="Genomic_DNA"/>
</dbReference>
<feature type="compositionally biased region" description="Low complexity" evidence="1">
    <location>
        <begin position="574"/>
        <end position="599"/>
    </location>
</feature>
<evidence type="ECO:0000313" key="3">
    <source>
        <dbReference type="Proteomes" id="UP000053776"/>
    </source>
</evidence>
<dbReference type="PANTHER" id="PTHR23329">
    <property type="entry name" value="TUFTELIN-INTERACTING PROTEIN 11-RELATED"/>
    <property type="match status" value="1"/>
</dbReference>
<feature type="compositionally biased region" description="Polar residues" evidence="1">
    <location>
        <begin position="1"/>
        <end position="10"/>
    </location>
</feature>
<dbReference type="InterPro" id="IPR045211">
    <property type="entry name" value="TFP11/STIP/Ntr1"/>
</dbReference>
<sequence length="1121" mass="132659">MNFSNNESQFKNVKKKAPKKKKKKSKRSTGKYDGGRPFFRSVDLKEYLKPVQFVSGGFLNNNKDVPSAKEDANKLNSTLSDDDSDDFNKYDVFKHFTFNFDFDKKKDENDFIKSNLKKYHLKELKEKDKKFFEIYGLGFKILRKMGYEDGIGNKIKTNIAPIELQKKHVTFLEEKPEEDSNDSSSDVDLQTREDYIDIFNEQLYSKNLWKKKHQYNKFWSFKKTKNWVKTQLKYDACFNPNFQLYHHVDESVDEQAGNLLNAQNMLIEHIKNIMFQYCDVVKKQQEAQTRLRDYQRSDFQKNIYKMHVLILKNVLTYKYLLYLHTTLPYPSLFNNATFNEYLFRVKRHELKVEEDDGGNRADHHADHYADDRADHYADGDAHPKGNQYVCNSPEEGRITKLINIQPSHLTSPFSEGGAVEKGNKTYWDLNSGKSLTFEEKLNNLLTSNYKLLCQNKYFKSAPRPVGASSHYTGTYKTIDDLQHIFDLINIKNIEIEKGKDPLLLSDMYTSVFFIYENSQFMYLNIRVSRFFLEFLRIYFYNNRERIRKQLLCGDKDVEEVTSIGGNSKNFKFFKNSESSESSESSKSSKSSKSLESLKNPQPREPHSEATQSAPTAKDEEVSPSEQPPPDTNSQNSQNNQHNQHKFNPNDIKYIICLKKIVLMGAEQNNMMEYRKIEKKFDNIIFYTYVHPALYRKNFPEVYNHIKLFKDAISLTYYKNILTFFIEKRIMSNVENIENGEIEECTLQDVQNKLSILFDINKQLNFSSNLSSYYTHSIFPYLQKFDLSENYIELIKLALMENMYKKEIFEIVVKRIICELIDVDFVDDNFVQRLRKAMILHKCVDDTIVFLIFKVYFFYNFAKHVCDYLRELNALYVQKNELKNSAYNVEAPLAPGEDAQSEEQRKLILTNKKKEIYETFKKVKDVFENNLMKDNSIKNIMFSILNVIKTYLLQEKVVTFPVEMVLDFDRSKICSDDNTNYYYLYKDIKIPVPLYAVPQRVNKVFQINYKPNVRKNHMRDESKNSYVFSPKKYVHLMNKMEDDVNQYRRNSQDDENMNVKNYIERYCVQNDILFLQKNDRKINGNVVYSINNFSIYISNNIIYLYENHEWKPTLLRDLLAKF</sequence>
<feature type="compositionally biased region" description="Low complexity" evidence="1">
    <location>
        <begin position="632"/>
        <end position="641"/>
    </location>
</feature>
<accession>A0A0J9TBX7</accession>
<protein>
    <recommendedName>
        <fullName evidence="4">G-patch domain-containing protein</fullName>
    </recommendedName>
</protein>
<dbReference type="Proteomes" id="UP000053776">
    <property type="component" value="Unassembled WGS sequence"/>
</dbReference>